<sequence length="192" mass="21613">MNNFTGCDEEPSADPIDANRTIEGLIQRLRDRFDIEELGGDSPESEESEAASDSGESAYFTADEFSESEQDESEERESVETHPDVQLPLDDLDEDDDDFLPVLEDSQRRIRERRQRLLLGAVKVNPAKAGPKKSKQTHNAPLPALERTAMRPKDFRRLVPEPIVVKAMLNGQPLGSKDSSYWFTNSVTAYGW</sequence>
<dbReference type="Proteomes" id="UP000292702">
    <property type="component" value="Unassembled WGS sequence"/>
</dbReference>
<evidence type="ECO:0000313" key="2">
    <source>
        <dbReference type="EMBL" id="TCD60685.1"/>
    </source>
</evidence>
<reference evidence="2 3" key="1">
    <citation type="submission" date="2018-11" db="EMBL/GenBank/DDBJ databases">
        <title>Genome assembly of Steccherinum ochraceum LE-BIN_3174, the white-rot fungus of the Steccherinaceae family (The Residual Polyporoid clade, Polyporales, Basidiomycota).</title>
        <authorList>
            <person name="Fedorova T.V."/>
            <person name="Glazunova O.A."/>
            <person name="Landesman E.O."/>
            <person name="Moiseenko K.V."/>
            <person name="Psurtseva N.V."/>
            <person name="Savinova O.S."/>
            <person name="Shakhova N.V."/>
            <person name="Tyazhelova T.V."/>
            <person name="Vasina D.V."/>
        </authorList>
    </citation>
    <scope>NUCLEOTIDE SEQUENCE [LARGE SCALE GENOMIC DNA]</scope>
    <source>
        <strain evidence="2 3">LE-BIN_3174</strain>
    </source>
</reference>
<evidence type="ECO:0000313" key="3">
    <source>
        <dbReference type="Proteomes" id="UP000292702"/>
    </source>
</evidence>
<evidence type="ECO:0000256" key="1">
    <source>
        <dbReference type="SAM" id="MobiDB-lite"/>
    </source>
</evidence>
<proteinExistence type="predicted"/>
<protein>
    <submittedName>
        <fullName evidence="2">Uncharacterized protein</fullName>
    </submittedName>
</protein>
<feature type="region of interest" description="Disordered" evidence="1">
    <location>
        <begin position="1"/>
        <end position="20"/>
    </location>
</feature>
<comment type="caution">
    <text evidence="2">The sequence shown here is derived from an EMBL/GenBank/DDBJ whole genome shotgun (WGS) entry which is preliminary data.</text>
</comment>
<feature type="compositionally biased region" description="Acidic residues" evidence="1">
    <location>
        <begin position="64"/>
        <end position="75"/>
    </location>
</feature>
<dbReference type="AlphaFoldDB" id="A0A4R0R6S9"/>
<feature type="compositionally biased region" description="Acidic residues" evidence="1">
    <location>
        <begin position="36"/>
        <end position="50"/>
    </location>
</feature>
<dbReference type="EMBL" id="RWJN01000559">
    <property type="protein sequence ID" value="TCD60685.1"/>
    <property type="molecule type" value="Genomic_DNA"/>
</dbReference>
<gene>
    <name evidence="2" type="ORF">EIP91_009667</name>
</gene>
<name>A0A4R0R6S9_9APHY</name>
<keyword evidence="3" id="KW-1185">Reference proteome</keyword>
<accession>A0A4R0R6S9</accession>
<organism evidence="2 3">
    <name type="scientific">Steccherinum ochraceum</name>
    <dbReference type="NCBI Taxonomy" id="92696"/>
    <lineage>
        <taxon>Eukaryota</taxon>
        <taxon>Fungi</taxon>
        <taxon>Dikarya</taxon>
        <taxon>Basidiomycota</taxon>
        <taxon>Agaricomycotina</taxon>
        <taxon>Agaricomycetes</taxon>
        <taxon>Polyporales</taxon>
        <taxon>Steccherinaceae</taxon>
        <taxon>Steccherinum</taxon>
    </lineage>
</organism>
<feature type="region of interest" description="Disordered" evidence="1">
    <location>
        <begin position="33"/>
        <end position="100"/>
    </location>
</feature>
<dbReference type="STRING" id="92696.A0A4R0R6S9"/>
<feature type="compositionally biased region" description="Acidic residues" evidence="1">
    <location>
        <begin position="90"/>
        <end position="99"/>
    </location>
</feature>